<proteinExistence type="predicted"/>
<dbReference type="AlphaFoldDB" id="A0A4Y2SDV6"/>
<accession>A0A4Y2SDV6</accession>
<name>A0A4Y2SDV6_ARAVE</name>
<dbReference type="EMBL" id="BGPR01020927">
    <property type="protein sequence ID" value="GBN85756.1"/>
    <property type="molecule type" value="Genomic_DNA"/>
</dbReference>
<protein>
    <submittedName>
        <fullName evidence="1">Uncharacterized protein</fullName>
    </submittedName>
</protein>
<evidence type="ECO:0000313" key="1">
    <source>
        <dbReference type="EMBL" id="GBN85756.1"/>
    </source>
</evidence>
<sequence>MGCQLRCRHLTAVPNYEIHPKITVVLLQNGTLRGVGTL</sequence>
<keyword evidence="2" id="KW-1185">Reference proteome</keyword>
<feature type="non-terminal residue" evidence="1">
    <location>
        <position position="38"/>
    </location>
</feature>
<gene>
    <name evidence="1" type="ORF">AVEN_1627_1</name>
</gene>
<dbReference type="Proteomes" id="UP000499080">
    <property type="component" value="Unassembled WGS sequence"/>
</dbReference>
<organism evidence="1 2">
    <name type="scientific">Araneus ventricosus</name>
    <name type="common">Orbweaver spider</name>
    <name type="synonym">Epeira ventricosa</name>
    <dbReference type="NCBI Taxonomy" id="182803"/>
    <lineage>
        <taxon>Eukaryota</taxon>
        <taxon>Metazoa</taxon>
        <taxon>Ecdysozoa</taxon>
        <taxon>Arthropoda</taxon>
        <taxon>Chelicerata</taxon>
        <taxon>Arachnida</taxon>
        <taxon>Araneae</taxon>
        <taxon>Araneomorphae</taxon>
        <taxon>Entelegynae</taxon>
        <taxon>Araneoidea</taxon>
        <taxon>Araneidae</taxon>
        <taxon>Araneus</taxon>
    </lineage>
</organism>
<comment type="caution">
    <text evidence="1">The sequence shown here is derived from an EMBL/GenBank/DDBJ whole genome shotgun (WGS) entry which is preliminary data.</text>
</comment>
<reference evidence="1 2" key="1">
    <citation type="journal article" date="2019" name="Sci. Rep.">
        <title>Orb-weaving spider Araneus ventricosus genome elucidates the spidroin gene catalogue.</title>
        <authorList>
            <person name="Kono N."/>
            <person name="Nakamura H."/>
            <person name="Ohtoshi R."/>
            <person name="Moran D.A.P."/>
            <person name="Shinohara A."/>
            <person name="Yoshida Y."/>
            <person name="Fujiwara M."/>
            <person name="Mori M."/>
            <person name="Tomita M."/>
            <person name="Arakawa K."/>
        </authorList>
    </citation>
    <scope>NUCLEOTIDE SEQUENCE [LARGE SCALE GENOMIC DNA]</scope>
</reference>
<evidence type="ECO:0000313" key="2">
    <source>
        <dbReference type="Proteomes" id="UP000499080"/>
    </source>
</evidence>